<protein>
    <submittedName>
        <fullName evidence="1">Uncharacterized protein</fullName>
    </submittedName>
</protein>
<gene>
    <name evidence="1" type="ORF">UR56_C0013G0033</name>
</gene>
<dbReference type="STRING" id="1618484.UR56_C0013G0033"/>
<dbReference type="AlphaFoldDB" id="A0A0G0AW36"/>
<dbReference type="Proteomes" id="UP000034004">
    <property type="component" value="Unassembled WGS sequence"/>
</dbReference>
<proteinExistence type="predicted"/>
<accession>A0A0G0AW36</accession>
<sequence length="249" mass="27284">MIFNMIGGDQTIPGADGRGGTPFSVIEQVDVLKAPGKSGGKRFSEIEQLDSLKGSRQIKGAGLDMDAIQKVAEADPIHEPGEFNFDQVKKIISRKVLDASQLDQAIKTITDLLGDTPTIKSNWRDEYMKDSDGGRATERRIKDVEQLSEAIGTIRDLLGDDVFMNKTGWRDEYQAQNEAKTPFEKIEQVDRFPQVGLNPERIAARQKMDAEQTGKVVKEILGELAKGGNVSKAVLPKQTLATSAPKASK</sequence>
<evidence type="ECO:0000313" key="2">
    <source>
        <dbReference type="Proteomes" id="UP000034004"/>
    </source>
</evidence>
<name>A0A0G0AW36_9BACT</name>
<organism evidence="1 2">
    <name type="scientific">Candidatus Roizmanbacteria bacterium GW2011_GWC2_34_23</name>
    <dbReference type="NCBI Taxonomy" id="1618484"/>
    <lineage>
        <taxon>Bacteria</taxon>
        <taxon>Candidatus Roizmaniibacteriota</taxon>
    </lineage>
</organism>
<comment type="caution">
    <text evidence="1">The sequence shown here is derived from an EMBL/GenBank/DDBJ whole genome shotgun (WGS) entry which is preliminary data.</text>
</comment>
<evidence type="ECO:0000313" key="1">
    <source>
        <dbReference type="EMBL" id="KKP61453.1"/>
    </source>
</evidence>
<reference evidence="1 2" key="1">
    <citation type="journal article" date="2015" name="Nature">
        <title>rRNA introns, odd ribosomes, and small enigmatic genomes across a large radiation of phyla.</title>
        <authorList>
            <person name="Brown C.T."/>
            <person name="Hug L.A."/>
            <person name="Thomas B.C."/>
            <person name="Sharon I."/>
            <person name="Castelle C.J."/>
            <person name="Singh A."/>
            <person name="Wilkins M.J."/>
            <person name="Williams K.H."/>
            <person name="Banfield J.F."/>
        </authorList>
    </citation>
    <scope>NUCLEOTIDE SEQUENCE [LARGE SCALE GENOMIC DNA]</scope>
</reference>
<dbReference type="EMBL" id="LBPR01000013">
    <property type="protein sequence ID" value="KKP61453.1"/>
    <property type="molecule type" value="Genomic_DNA"/>
</dbReference>